<comment type="caution">
    <text evidence="1">The sequence shown here is derived from an EMBL/GenBank/DDBJ whole genome shotgun (WGS) entry which is preliminary data.</text>
</comment>
<dbReference type="EMBL" id="BKCJ010001050">
    <property type="protein sequence ID" value="GEU38422.1"/>
    <property type="molecule type" value="Genomic_DNA"/>
</dbReference>
<protein>
    <submittedName>
        <fullName evidence="1">Uncharacterized protein</fullName>
    </submittedName>
</protein>
<evidence type="ECO:0000313" key="1">
    <source>
        <dbReference type="EMBL" id="GEU38422.1"/>
    </source>
</evidence>
<gene>
    <name evidence="1" type="ORF">Tci_010400</name>
</gene>
<name>A0A6L2JP71_TANCI</name>
<sequence>MAQQIIPAAQLVPKFQGHILLDHLLSYALTTTVDVLTCTCNSSRNQSARLARKNELKARGTLLMALPDKHQLKFNIHKDAKTLMEAIKKRFGRNKETKKYLEYEDVKERQLWDNVRSKRSLTNYDEDVDLEKDEPHVEDGDDGDTYDIWDITVEDVDLIRQFPTPNVPDEIDEVIQPLVPQAIHTTPPNDDYVAPATKLILDELLEEFGDEILNITMVDEEADFNPTKDIEELERLLALILSHILRIYSNYGVNITVTVTIVDTV</sequence>
<reference evidence="1" key="1">
    <citation type="journal article" date="2019" name="Sci. Rep.">
        <title>Draft genome of Tanacetum cinerariifolium, the natural source of mosquito coil.</title>
        <authorList>
            <person name="Yamashiro T."/>
            <person name="Shiraishi A."/>
            <person name="Satake H."/>
            <person name="Nakayama K."/>
        </authorList>
    </citation>
    <scope>NUCLEOTIDE SEQUENCE</scope>
</reference>
<proteinExistence type="predicted"/>
<accession>A0A6L2JP71</accession>
<organism evidence="1">
    <name type="scientific">Tanacetum cinerariifolium</name>
    <name type="common">Dalmatian daisy</name>
    <name type="synonym">Chrysanthemum cinerariifolium</name>
    <dbReference type="NCBI Taxonomy" id="118510"/>
    <lineage>
        <taxon>Eukaryota</taxon>
        <taxon>Viridiplantae</taxon>
        <taxon>Streptophyta</taxon>
        <taxon>Embryophyta</taxon>
        <taxon>Tracheophyta</taxon>
        <taxon>Spermatophyta</taxon>
        <taxon>Magnoliopsida</taxon>
        <taxon>eudicotyledons</taxon>
        <taxon>Gunneridae</taxon>
        <taxon>Pentapetalae</taxon>
        <taxon>asterids</taxon>
        <taxon>campanulids</taxon>
        <taxon>Asterales</taxon>
        <taxon>Asteraceae</taxon>
        <taxon>Asteroideae</taxon>
        <taxon>Anthemideae</taxon>
        <taxon>Anthemidinae</taxon>
        <taxon>Tanacetum</taxon>
    </lineage>
</organism>
<dbReference type="AlphaFoldDB" id="A0A6L2JP71"/>